<sequence length="114" mass="12935">MNLVAKSLICELNTKSGSSTDPEPDKLTRNIEIEDTQMADEDPNKDQESKDDDGGWVDELQLLKEAECKELIDSICLVKPVLVKLWKLAFKIIHSMTIILPVWKQVIKDLDLNV</sequence>
<dbReference type="AlphaFoldDB" id="A0A9P7EIA9"/>
<feature type="region of interest" description="Disordered" evidence="1">
    <location>
        <begin position="14"/>
        <end position="54"/>
    </location>
</feature>
<gene>
    <name evidence="2" type="ORF">BJ212DRAFT_1477891</name>
</gene>
<keyword evidence="3" id="KW-1185">Reference proteome</keyword>
<evidence type="ECO:0000313" key="2">
    <source>
        <dbReference type="EMBL" id="KAG1822061.1"/>
    </source>
</evidence>
<evidence type="ECO:0000313" key="3">
    <source>
        <dbReference type="Proteomes" id="UP000807769"/>
    </source>
</evidence>
<protein>
    <submittedName>
        <fullName evidence="2">Uncharacterized protein</fullName>
    </submittedName>
</protein>
<dbReference type="EMBL" id="JABBWG010000006">
    <property type="protein sequence ID" value="KAG1822061.1"/>
    <property type="molecule type" value="Genomic_DNA"/>
</dbReference>
<proteinExistence type="predicted"/>
<dbReference type="Proteomes" id="UP000807769">
    <property type="component" value="Unassembled WGS sequence"/>
</dbReference>
<name>A0A9P7EIA9_9AGAM</name>
<accession>A0A9P7EIA9</accession>
<feature type="compositionally biased region" description="Basic and acidic residues" evidence="1">
    <location>
        <begin position="23"/>
        <end position="32"/>
    </location>
</feature>
<evidence type="ECO:0000256" key="1">
    <source>
        <dbReference type="SAM" id="MobiDB-lite"/>
    </source>
</evidence>
<reference evidence="2" key="1">
    <citation type="journal article" date="2020" name="New Phytol.">
        <title>Comparative genomics reveals dynamic genome evolution in host specialist ectomycorrhizal fungi.</title>
        <authorList>
            <person name="Lofgren L.A."/>
            <person name="Nguyen N.H."/>
            <person name="Vilgalys R."/>
            <person name="Ruytinx J."/>
            <person name="Liao H.L."/>
            <person name="Branco S."/>
            <person name="Kuo A."/>
            <person name="LaButti K."/>
            <person name="Lipzen A."/>
            <person name="Andreopoulos W."/>
            <person name="Pangilinan J."/>
            <person name="Riley R."/>
            <person name="Hundley H."/>
            <person name="Na H."/>
            <person name="Barry K."/>
            <person name="Grigoriev I.V."/>
            <person name="Stajich J.E."/>
            <person name="Kennedy P.G."/>
        </authorList>
    </citation>
    <scope>NUCLEOTIDE SEQUENCE</scope>
    <source>
        <strain evidence="2">MN1</strain>
    </source>
</reference>
<comment type="caution">
    <text evidence="2">The sequence shown here is derived from an EMBL/GenBank/DDBJ whole genome shotgun (WGS) entry which is preliminary data.</text>
</comment>
<organism evidence="2 3">
    <name type="scientific">Suillus subaureus</name>
    <dbReference type="NCBI Taxonomy" id="48587"/>
    <lineage>
        <taxon>Eukaryota</taxon>
        <taxon>Fungi</taxon>
        <taxon>Dikarya</taxon>
        <taxon>Basidiomycota</taxon>
        <taxon>Agaricomycotina</taxon>
        <taxon>Agaricomycetes</taxon>
        <taxon>Agaricomycetidae</taxon>
        <taxon>Boletales</taxon>
        <taxon>Suillineae</taxon>
        <taxon>Suillaceae</taxon>
        <taxon>Suillus</taxon>
    </lineage>
</organism>
<dbReference type="GeneID" id="64633640"/>
<dbReference type="OrthoDB" id="2689243at2759"/>
<dbReference type="RefSeq" id="XP_041196801.1">
    <property type="nucleotide sequence ID" value="XM_041339624.1"/>
</dbReference>